<keyword evidence="5" id="KW-0732">Signal</keyword>
<evidence type="ECO:0000313" key="7">
    <source>
        <dbReference type="Proteomes" id="UP000695000"/>
    </source>
</evidence>
<evidence type="ECO:0000256" key="5">
    <source>
        <dbReference type="SAM" id="SignalP"/>
    </source>
</evidence>
<dbReference type="InterPro" id="IPR016357">
    <property type="entry name" value="Transferrin"/>
</dbReference>
<evidence type="ECO:0000256" key="1">
    <source>
        <dbReference type="ARBA" id="ARBA00022737"/>
    </source>
</evidence>
<keyword evidence="3" id="KW-0406">Ion transport</keyword>
<feature type="domain" description="Transferrin-like" evidence="6">
    <location>
        <begin position="27"/>
        <end position="367"/>
    </location>
</feature>
<gene>
    <name evidence="8" type="primary">LOC108566975</name>
</gene>
<comment type="function">
    <text evidence="3">Transferrins are iron binding transport proteins which bind Fe(3+) ion in association with the binding of an anion, usually bicarbonate.</text>
</comment>
<dbReference type="SUPFAM" id="SSF53850">
    <property type="entry name" value="Periplasmic binding protein-like II"/>
    <property type="match status" value="2"/>
</dbReference>
<accession>A0ABM1N725</accession>
<feature type="coiled-coil region" evidence="4">
    <location>
        <begin position="301"/>
        <end position="328"/>
    </location>
</feature>
<comment type="similarity">
    <text evidence="3">Belongs to the transferrin family.</text>
</comment>
<dbReference type="SMART" id="SM00094">
    <property type="entry name" value="TR_FER"/>
    <property type="match status" value="2"/>
</dbReference>
<dbReference type="CDD" id="cd13529">
    <property type="entry name" value="PBP2_transferrin"/>
    <property type="match status" value="2"/>
</dbReference>
<feature type="signal peptide" evidence="5">
    <location>
        <begin position="1"/>
        <end position="16"/>
    </location>
</feature>
<dbReference type="InterPro" id="IPR018195">
    <property type="entry name" value="Transferrin_Fe_BS"/>
</dbReference>
<dbReference type="PRINTS" id="PR00422">
    <property type="entry name" value="TRANSFERRIN"/>
</dbReference>
<organism evidence="7 8">
    <name type="scientific">Nicrophorus vespilloides</name>
    <name type="common">Boreal carrion beetle</name>
    <dbReference type="NCBI Taxonomy" id="110193"/>
    <lineage>
        <taxon>Eukaryota</taxon>
        <taxon>Metazoa</taxon>
        <taxon>Ecdysozoa</taxon>
        <taxon>Arthropoda</taxon>
        <taxon>Hexapoda</taxon>
        <taxon>Insecta</taxon>
        <taxon>Pterygota</taxon>
        <taxon>Neoptera</taxon>
        <taxon>Endopterygota</taxon>
        <taxon>Coleoptera</taxon>
        <taxon>Polyphaga</taxon>
        <taxon>Staphyliniformia</taxon>
        <taxon>Silphidae</taxon>
        <taxon>Nicrophorinae</taxon>
        <taxon>Nicrophorus</taxon>
    </lineage>
</organism>
<evidence type="ECO:0000259" key="6">
    <source>
        <dbReference type="PROSITE" id="PS51408"/>
    </source>
</evidence>
<reference evidence="8" key="1">
    <citation type="submission" date="2025-08" db="UniProtKB">
        <authorList>
            <consortium name="RefSeq"/>
        </authorList>
    </citation>
    <scope>IDENTIFICATION</scope>
    <source>
        <tissue evidence="8">Whole Larva</tissue>
    </source>
</reference>
<keyword evidence="3" id="KW-0479">Metal-binding</keyword>
<dbReference type="RefSeq" id="XP_017782625.1">
    <property type="nucleotide sequence ID" value="XM_017927136.1"/>
</dbReference>
<feature type="chain" id="PRO_5047393573" description="Transferrin" evidence="5">
    <location>
        <begin position="17"/>
        <end position="690"/>
    </location>
</feature>
<dbReference type="Pfam" id="PF00405">
    <property type="entry name" value="Transferrin"/>
    <property type="match status" value="2"/>
</dbReference>
<keyword evidence="3" id="KW-0410">Iron transport</keyword>
<dbReference type="Gene3D" id="3.40.190.10">
    <property type="entry name" value="Periplasmic binding protein-like II"/>
    <property type="match status" value="4"/>
</dbReference>
<dbReference type="Proteomes" id="UP000695000">
    <property type="component" value="Unplaced"/>
</dbReference>
<keyword evidence="1" id="KW-0677">Repeat</keyword>
<evidence type="ECO:0000256" key="3">
    <source>
        <dbReference type="PIRNR" id="PIRNR002549"/>
    </source>
</evidence>
<dbReference type="PANTHER" id="PTHR11485">
    <property type="entry name" value="TRANSFERRIN"/>
    <property type="match status" value="1"/>
</dbReference>
<keyword evidence="3" id="KW-0813">Transport</keyword>
<evidence type="ECO:0000256" key="4">
    <source>
        <dbReference type="SAM" id="Coils"/>
    </source>
</evidence>
<keyword evidence="2" id="KW-1015">Disulfide bond</keyword>
<dbReference type="GeneID" id="108566975"/>
<evidence type="ECO:0000313" key="8">
    <source>
        <dbReference type="RefSeq" id="XP_017782625.1"/>
    </source>
</evidence>
<dbReference type="PIRSF" id="PIRSF002549">
    <property type="entry name" value="Transferrin"/>
    <property type="match status" value="1"/>
</dbReference>
<proteinExistence type="inferred from homology"/>
<name>A0ABM1N725_NICVS</name>
<dbReference type="PROSITE" id="PS51408">
    <property type="entry name" value="TRANSFERRIN_LIKE_4"/>
    <property type="match status" value="2"/>
</dbReference>
<keyword evidence="7" id="KW-1185">Reference proteome</keyword>
<keyword evidence="4" id="KW-0175">Coiled coil</keyword>
<dbReference type="PROSITE" id="PS00205">
    <property type="entry name" value="TRANSFERRIN_LIKE_1"/>
    <property type="match status" value="1"/>
</dbReference>
<sequence length="690" mass="77068">MKIFLFLALAICAANARLVRRSANAEFKMCVPEIMMDDCKEMIQQKTKATAKIVCIPARDRIECIEKIKEHVADFGMVDPEDMYVAAKLPDSDFQVFEEIRTIEEPEAEFRYEGVAVVHKDLEINSVQGLKGLRSCHTGVGRNVGYKIPLTKLKNMGIIGNLAEPTLSPRENELEAFSKLFSKACIVGKWSPDADIDSKMKKRFSNLCELCEHPDKCDYPDNFSGYDGALRCLAHNNGQIAWTKVIYVRKFFGLPVGITPGQPSAENPDNFAYFCPDGSKVPITGTPCRWAARPWQGYMANAAVVKNIDELRRKIENLNDEGSKSHAEWLEKVLEISDKNVPKETKLIEAQNYLDKANYTDVIEREYGPPYKTIRFCVSSNDGLEKCKGLSKAAFSRNIRPRYECVLETNCMEAIHKKRADIVTIPADQLSVALSKYELKPIIEENYGADVYAVAVVKKDSAIKSFAELKGKKSCHTGDKMAGFYAVVNILKRLDLLTKPEDCSAGNALAEFFGQGCLAKSQGELVLNAKAKESLCGLCEDKEACSMGDNTCSRALQCLDSEGDVAFVKSSVFSHISPEQKANYELLCPNGKRAPLTDASTCNLLLKPLPPSMVVTTKEKTTQEIEEIESCVLSTSQLFLKRPDYFRLFGEFNGKMNLLFSRTVKSLKSIHDFDENTIKKTLSVVQDYCH</sequence>
<feature type="domain" description="Transferrin-like" evidence="6">
    <location>
        <begin position="374"/>
        <end position="690"/>
    </location>
</feature>
<dbReference type="InterPro" id="IPR001156">
    <property type="entry name" value="Transferrin-like_dom"/>
</dbReference>
<protein>
    <recommendedName>
        <fullName evidence="3">Transferrin</fullName>
    </recommendedName>
</protein>
<keyword evidence="3" id="KW-0408">Iron</keyword>
<dbReference type="PANTHER" id="PTHR11485:SF57">
    <property type="entry name" value="TRANSFERRIN"/>
    <property type="match status" value="1"/>
</dbReference>
<evidence type="ECO:0000256" key="2">
    <source>
        <dbReference type="ARBA" id="ARBA00023157"/>
    </source>
</evidence>